<sequence>MDTSVAHPARRYNYWLGGKDHFAADRESGDLLAEAFPTARVAALENRDFLRRGVRFLAESGVRQFLDVGTGLPVPDNTHEIAQRMAPESRVLYVDNDPIVMTHSRALTIGTPQGRTGYVEADLREPEVILAHPELRAVLDLREPVALLLVAVLHFIHDDKQALAVVSRLLDSLPSGSYLVASNLTLDYAPPAQVAMHEELLASGKTDARARDKSEFGRFFDGLELVEPGIVAVSDWRPDREERPTAQDVAIYGAVGRKP</sequence>
<evidence type="ECO:0000313" key="1">
    <source>
        <dbReference type="EMBL" id="MFF5291787.1"/>
    </source>
</evidence>
<protein>
    <submittedName>
        <fullName evidence="1">SAM-dependent methyltransferase</fullName>
        <ecNumber evidence="1">2.1.1.-</ecNumber>
    </submittedName>
</protein>
<comment type="caution">
    <text evidence="1">The sequence shown here is derived from an EMBL/GenBank/DDBJ whole genome shotgun (WGS) entry which is preliminary data.</text>
</comment>
<keyword evidence="1" id="KW-0489">Methyltransferase</keyword>
<gene>
    <name evidence="1" type="ORF">ACFY35_20290</name>
</gene>
<dbReference type="Pfam" id="PF04672">
    <property type="entry name" value="Methyltransf_19"/>
    <property type="match status" value="1"/>
</dbReference>
<dbReference type="SUPFAM" id="SSF53335">
    <property type="entry name" value="S-adenosyl-L-methionine-dependent methyltransferases"/>
    <property type="match status" value="1"/>
</dbReference>
<dbReference type="GO" id="GO:0008168">
    <property type="term" value="F:methyltransferase activity"/>
    <property type="evidence" value="ECO:0007669"/>
    <property type="project" value="UniProtKB-KW"/>
</dbReference>
<dbReference type="EC" id="2.1.1.-" evidence="1"/>
<dbReference type="GO" id="GO:0032259">
    <property type="term" value="P:methylation"/>
    <property type="evidence" value="ECO:0007669"/>
    <property type="project" value="UniProtKB-KW"/>
</dbReference>
<keyword evidence="1" id="KW-0808">Transferase</keyword>
<dbReference type="PIRSF" id="PIRSF017393">
    <property type="entry name" value="MTase_SAV2177"/>
    <property type="match status" value="1"/>
</dbReference>
<dbReference type="Proteomes" id="UP001602245">
    <property type="component" value="Unassembled WGS sequence"/>
</dbReference>
<evidence type="ECO:0000313" key="2">
    <source>
        <dbReference type="Proteomes" id="UP001602245"/>
    </source>
</evidence>
<dbReference type="EMBL" id="JBIAZU010000003">
    <property type="protein sequence ID" value="MFF5291787.1"/>
    <property type="molecule type" value="Genomic_DNA"/>
</dbReference>
<organism evidence="1 2">
    <name type="scientific">Paractinoplanes globisporus</name>
    <dbReference type="NCBI Taxonomy" id="113565"/>
    <lineage>
        <taxon>Bacteria</taxon>
        <taxon>Bacillati</taxon>
        <taxon>Actinomycetota</taxon>
        <taxon>Actinomycetes</taxon>
        <taxon>Micromonosporales</taxon>
        <taxon>Micromonosporaceae</taxon>
        <taxon>Paractinoplanes</taxon>
    </lineage>
</organism>
<proteinExistence type="predicted"/>
<name>A0ABW6WEQ7_9ACTN</name>
<accession>A0ABW6WEQ7</accession>
<dbReference type="InterPro" id="IPR029063">
    <property type="entry name" value="SAM-dependent_MTases_sf"/>
</dbReference>
<keyword evidence="2" id="KW-1185">Reference proteome</keyword>
<dbReference type="RefSeq" id="WP_020511656.1">
    <property type="nucleotide sequence ID" value="NZ_JBIAZU010000003.1"/>
</dbReference>
<dbReference type="Gene3D" id="3.40.50.150">
    <property type="entry name" value="Vaccinia Virus protein VP39"/>
    <property type="match status" value="1"/>
</dbReference>
<dbReference type="InterPro" id="IPR006764">
    <property type="entry name" value="SAM_dep_MeTrfase_SAV2177_type"/>
</dbReference>
<reference evidence="1 2" key="1">
    <citation type="submission" date="2024-10" db="EMBL/GenBank/DDBJ databases">
        <title>The Natural Products Discovery Center: Release of the First 8490 Sequenced Strains for Exploring Actinobacteria Biosynthetic Diversity.</title>
        <authorList>
            <person name="Kalkreuter E."/>
            <person name="Kautsar S.A."/>
            <person name="Yang D."/>
            <person name="Bader C.D."/>
            <person name="Teijaro C.N."/>
            <person name="Fluegel L."/>
            <person name="Davis C.M."/>
            <person name="Simpson J.R."/>
            <person name="Lauterbach L."/>
            <person name="Steele A.D."/>
            <person name="Gui C."/>
            <person name="Meng S."/>
            <person name="Li G."/>
            <person name="Viehrig K."/>
            <person name="Ye F."/>
            <person name="Su P."/>
            <person name="Kiefer A.F."/>
            <person name="Nichols A."/>
            <person name="Cepeda A.J."/>
            <person name="Yan W."/>
            <person name="Fan B."/>
            <person name="Jiang Y."/>
            <person name="Adhikari A."/>
            <person name="Zheng C.-J."/>
            <person name="Schuster L."/>
            <person name="Cowan T.M."/>
            <person name="Smanski M.J."/>
            <person name="Chevrette M.G."/>
            <person name="De Carvalho L.P.S."/>
            <person name="Shen B."/>
        </authorList>
    </citation>
    <scope>NUCLEOTIDE SEQUENCE [LARGE SCALE GENOMIC DNA]</scope>
    <source>
        <strain evidence="1 2">NPDC000087</strain>
    </source>
</reference>